<evidence type="ECO:0008006" key="4">
    <source>
        <dbReference type="Google" id="ProtNLM"/>
    </source>
</evidence>
<proteinExistence type="predicted"/>
<reference evidence="3" key="1">
    <citation type="journal article" date="2019" name="Int. J. Syst. Evol. Microbiol.">
        <title>The Global Catalogue of Microorganisms (GCM) 10K type strain sequencing project: providing services to taxonomists for standard genome sequencing and annotation.</title>
        <authorList>
            <consortium name="The Broad Institute Genomics Platform"/>
            <consortium name="The Broad Institute Genome Sequencing Center for Infectious Disease"/>
            <person name="Wu L."/>
            <person name="Ma J."/>
        </authorList>
    </citation>
    <scope>NUCLEOTIDE SEQUENCE [LARGE SCALE GENOMIC DNA]</scope>
    <source>
        <strain evidence="3">JCM 17919</strain>
    </source>
</reference>
<dbReference type="Proteomes" id="UP001501725">
    <property type="component" value="Unassembled WGS sequence"/>
</dbReference>
<evidence type="ECO:0000313" key="2">
    <source>
        <dbReference type="EMBL" id="GAA4338477.1"/>
    </source>
</evidence>
<keyword evidence="1" id="KW-0472">Membrane</keyword>
<name>A0ABP8HF94_9BACT</name>
<feature type="transmembrane region" description="Helical" evidence="1">
    <location>
        <begin position="69"/>
        <end position="94"/>
    </location>
</feature>
<dbReference type="RefSeq" id="WP_345257094.1">
    <property type="nucleotide sequence ID" value="NZ_BAABGY010000011.1"/>
</dbReference>
<protein>
    <recommendedName>
        <fullName evidence="4">DUF4260 family protein</fullName>
    </recommendedName>
</protein>
<evidence type="ECO:0000256" key="1">
    <source>
        <dbReference type="SAM" id="Phobius"/>
    </source>
</evidence>
<keyword evidence="1" id="KW-0812">Transmembrane</keyword>
<dbReference type="EMBL" id="BAABGY010000011">
    <property type="protein sequence ID" value="GAA4338477.1"/>
    <property type="molecule type" value="Genomic_DNA"/>
</dbReference>
<evidence type="ECO:0000313" key="3">
    <source>
        <dbReference type="Proteomes" id="UP001501725"/>
    </source>
</evidence>
<sequence length="129" mass="13598">MKTLIALEEAALTGAALYFLGQQPLSLPPWAWALLFFAPDASMLGYAAGPRAGAVAYNMAHHRGGALGVVAAGYFGGYEVLLVAGLLLFAHASFDRVFGYGLKYATGFAHRHLGFVGKQKSSGSAYREA</sequence>
<comment type="caution">
    <text evidence="2">The sequence shown here is derived from an EMBL/GenBank/DDBJ whole genome shotgun (WGS) entry which is preliminary data.</text>
</comment>
<gene>
    <name evidence="2" type="ORF">GCM10023184_34940</name>
</gene>
<organism evidence="2 3">
    <name type="scientific">Flaviaesturariibacter amylovorans</name>
    <dbReference type="NCBI Taxonomy" id="1084520"/>
    <lineage>
        <taxon>Bacteria</taxon>
        <taxon>Pseudomonadati</taxon>
        <taxon>Bacteroidota</taxon>
        <taxon>Chitinophagia</taxon>
        <taxon>Chitinophagales</taxon>
        <taxon>Chitinophagaceae</taxon>
        <taxon>Flaviaestuariibacter</taxon>
    </lineage>
</organism>
<keyword evidence="3" id="KW-1185">Reference proteome</keyword>
<dbReference type="InterPro" id="IPR025356">
    <property type="entry name" value="DUF4260"/>
</dbReference>
<accession>A0ABP8HF94</accession>
<keyword evidence="1" id="KW-1133">Transmembrane helix</keyword>
<dbReference type="Pfam" id="PF14079">
    <property type="entry name" value="DUF4260"/>
    <property type="match status" value="1"/>
</dbReference>